<gene>
    <name evidence="1" type="ORF">BCR38DRAFT_19523</name>
</gene>
<sequence length="221" mass="24318">MSTLPTTKYCLSWRGRNVLNLERSAMRLSADDGGGQLRRGPGCRVSLSPTLVSRAHFQYSEKGVPAGCSIRHLIAMMPAICNLSPRGITDRRQGWVSYRSAAQRKSTNERPWTIPNAAPCAPRWAHYLGRHGCIHLNRAIVSPQNLKPRTNRTSFGTLEGWCAAELADGQVDSFEPLCSHTKSRTPYSATSYAGRVVAAWGASLRSTMRKSTLSPWPPSPP</sequence>
<dbReference type="AlphaFoldDB" id="A0A1Y2EJN4"/>
<dbReference type="Proteomes" id="UP000193689">
    <property type="component" value="Unassembled WGS sequence"/>
</dbReference>
<dbReference type="GeneID" id="63770254"/>
<evidence type="ECO:0000313" key="1">
    <source>
        <dbReference type="EMBL" id="ORY71760.1"/>
    </source>
</evidence>
<dbReference type="RefSeq" id="XP_040721352.1">
    <property type="nucleotide sequence ID" value="XM_040854042.1"/>
</dbReference>
<proteinExistence type="predicted"/>
<comment type="caution">
    <text evidence="1">The sequence shown here is derived from an EMBL/GenBank/DDBJ whole genome shotgun (WGS) entry which is preliminary data.</text>
</comment>
<accession>A0A1Y2EJN4</accession>
<keyword evidence="2" id="KW-1185">Reference proteome</keyword>
<reference evidence="1 2" key="1">
    <citation type="submission" date="2016-07" db="EMBL/GenBank/DDBJ databases">
        <title>Pervasive Adenine N6-methylation of Active Genes in Fungi.</title>
        <authorList>
            <consortium name="DOE Joint Genome Institute"/>
            <person name="Mondo S.J."/>
            <person name="Dannebaum R.O."/>
            <person name="Kuo R.C."/>
            <person name="Labutti K."/>
            <person name="Haridas S."/>
            <person name="Kuo A."/>
            <person name="Salamov A."/>
            <person name="Ahrendt S.R."/>
            <person name="Lipzen A."/>
            <person name="Sullivan W."/>
            <person name="Andreopoulos W.B."/>
            <person name="Clum A."/>
            <person name="Lindquist E."/>
            <person name="Daum C."/>
            <person name="Ramamoorthy G.K."/>
            <person name="Gryganskyi A."/>
            <person name="Culley D."/>
            <person name="Magnuson J.K."/>
            <person name="James T.Y."/>
            <person name="O'Malley M.A."/>
            <person name="Stajich J.E."/>
            <person name="Spatafora J.W."/>
            <person name="Visel A."/>
            <person name="Grigoriev I.V."/>
        </authorList>
    </citation>
    <scope>NUCLEOTIDE SEQUENCE [LARGE SCALE GENOMIC DNA]</scope>
    <source>
        <strain evidence="1 2">CBS 129021</strain>
    </source>
</reference>
<name>A0A1Y2EJN4_9PEZI</name>
<evidence type="ECO:0000313" key="2">
    <source>
        <dbReference type="Proteomes" id="UP000193689"/>
    </source>
</evidence>
<dbReference type="EMBL" id="MCFJ01000001">
    <property type="protein sequence ID" value="ORY71760.1"/>
    <property type="molecule type" value="Genomic_DNA"/>
</dbReference>
<organism evidence="1 2">
    <name type="scientific">Pseudomassariella vexata</name>
    <dbReference type="NCBI Taxonomy" id="1141098"/>
    <lineage>
        <taxon>Eukaryota</taxon>
        <taxon>Fungi</taxon>
        <taxon>Dikarya</taxon>
        <taxon>Ascomycota</taxon>
        <taxon>Pezizomycotina</taxon>
        <taxon>Sordariomycetes</taxon>
        <taxon>Xylariomycetidae</taxon>
        <taxon>Amphisphaeriales</taxon>
        <taxon>Pseudomassariaceae</taxon>
        <taxon>Pseudomassariella</taxon>
    </lineage>
</organism>
<dbReference type="InParanoid" id="A0A1Y2EJN4"/>
<protein>
    <submittedName>
        <fullName evidence="1">Uncharacterized protein</fullName>
    </submittedName>
</protein>